<dbReference type="EMBL" id="JABBWE010000019">
    <property type="protein sequence ID" value="KAG1796324.1"/>
    <property type="molecule type" value="Genomic_DNA"/>
</dbReference>
<accession>A0A9P7DIV0</accession>
<keyword evidence="1" id="KW-1133">Transmembrane helix</keyword>
<protein>
    <submittedName>
        <fullName evidence="2">Uncharacterized protein</fullName>
    </submittedName>
</protein>
<organism evidence="2 3">
    <name type="scientific">Suillus plorans</name>
    <dbReference type="NCBI Taxonomy" id="116603"/>
    <lineage>
        <taxon>Eukaryota</taxon>
        <taxon>Fungi</taxon>
        <taxon>Dikarya</taxon>
        <taxon>Basidiomycota</taxon>
        <taxon>Agaricomycotina</taxon>
        <taxon>Agaricomycetes</taxon>
        <taxon>Agaricomycetidae</taxon>
        <taxon>Boletales</taxon>
        <taxon>Suillineae</taxon>
        <taxon>Suillaceae</taxon>
        <taxon>Suillus</taxon>
    </lineage>
</organism>
<evidence type="ECO:0000256" key="1">
    <source>
        <dbReference type="SAM" id="Phobius"/>
    </source>
</evidence>
<keyword evidence="1" id="KW-0812">Transmembrane</keyword>
<keyword evidence="3" id="KW-1185">Reference proteome</keyword>
<dbReference type="RefSeq" id="XP_041161840.1">
    <property type="nucleotide sequence ID" value="XM_041302612.1"/>
</dbReference>
<keyword evidence="1" id="KW-0472">Membrane</keyword>
<comment type="caution">
    <text evidence="2">The sequence shown here is derived from an EMBL/GenBank/DDBJ whole genome shotgun (WGS) entry which is preliminary data.</text>
</comment>
<dbReference type="GeneID" id="64596376"/>
<evidence type="ECO:0000313" key="3">
    <source>
        <dbReference type="Proteomes" id="UP000719766"/>
    </source>
</evidence>
<dbReference type="Proteomes" id="UP000719766">
    <property type="component" value="Unassembled WGS sequence"/>
</dbReference>
<evidence type="ECO:0000313" key="2">
    <source>
        <dbReference type="EMBL" id="KAG1796324.1"/>
    </source>
</evidence>
<sequence length="88" mass="9875">MKTHVVYFASFIVVSSLHLTIDLYPTFFTSDSLTPQIIYSWCGIGHTFRRTARCWGEKGGRQPSRWNRCSDVDRLSCGARTSGAAVTV</sequence>
<gene>
    <name evidence="2" type="ORF">HD556DRAFT_1360558</name>
</gene>
<proteinExistence type="predicted"/>
<dbReference type="AlphaFoldDB" id="A0A9P7DIV0"/>
<feature type="non-terminal residue" evidence="2">
    <location>
        <position position="1"/>
    </location>
</feature>
<feature type="transmembrane region" description="Helical" evidence="1">
    <location>
        <begin position="6"/>
        <end position="24"/>
    </location>
</feature>
<name>A0A9P7DIV0_9AGAM</name>
<reference evidence="2" key="1">
    <citation type="journal article" date="2020" name="New Phytol.">
        <title>Comparative genomics reveals dynamic genome evolution in host specialist ectomycorrhizal fungi.</title>
        <authorList>
            <person name="Lofgren L.A."/>
            <person name="Nguyen N.H."/>
            <person name="Vilgalys R."/>
            <person name="Ruytinx J."/>
            <person name="Liao H.L."/>
            <person name="Branco S."/>
            <person name="Kuo A."/>
            <person name="LaButti K."/>
            <person name="Lipzen A."/>
            <person name="Andreopoulos W."/>
            <person name="Pangilinan J."/>
            <person name="Riley R."/>
            <person name="Hundley H."/>
            <person name="Na H."/>
            <person name="Barry K."/>
            <person name="Grigoriev I.V."/>
            <person name="Stajich J.E."/>
            <person name="Kennedy P.G."/>
        </authorList>
    </citation>
    <scope>NUCLEOTIDE SEQUENCE</scope>
    <source>
        <strain evidence="2">S12</strain>
    </source>
</reference>